<feature type="signal peptide" evidence="1">
    <location>
        <begin position="1"/>
        <end position="23"/>
    </location>
</feature>
<dbReference type="RefSeq" id="WP_013654370.1">
    <property type="nucleotide sequence ID" value="NC_015259.1"/>
</dbReference>
<sequence>MARWLSAVLAATWLAGFALPAGAETLTWHFRSEHPNVVSVELYSEQRNHVWPGGGKIYILDDYSVRDISISCRPGEKICYGAWVRNRTSSYWGVGYNKRNSCTSCCYTCNGGETKIIVLNP</sequence>
<keyword evidence="3" id="KW-1185">Reference proteome</keyword>
<dbReference type="STRING" id="991905.SL003B_3640"/>
<dbReference type="Proteomes" id="UP000008130">
    <property type="component" value="Chromosome"/>
</dbReference>
<gene>
    <name evidence="2" type="ordered locus">SL003B_3640</name>
</gene>
<keyword evidence="1" id="KW-0732">Signal</keyword>
<proteinExistence type="predicted"/>
<dbReference type="HOGENOM" id="CLU_144807_0_0_5"/>
<dbReference type="KEGG" id="pgv:SL003B_3640"/>
<feature type="chain" id="PRO_5003280107" evidence="1">
    <location>
        <begin position="24"/>
        <end position="121"/>
    </location>
</feature>
<protein>
    <submittedName>
        <fullName evidence="2">Uncharacterized protein</fullName>
    </submittedName>
</protein>
<accession>F2J200</accession>
<evidence type="ECO:0000313" key="3">
    <source>
        <dbReference type="Proteomes" id="UP000008130"/>
    </source>
</evidence>
<organism evidence="2 3">
    <name type="scientific">Polymorphum gilvum (strain LMG 25793 / CGMCC 1.9160 / SL003B-26A1)</name>
    <dbReference type="NCBI Taxonomy" id="991905"/>
    <lineage>
        <taxon>Bacteria</taxon>
        <taxon>Pseudomonadati</taxon>
        <taxon>Pseudomonadota</taxon>
        <taxon>Alphaproteobacteria</taxon>
        <taxon>Rhodobacterales</taxon>
        <taxon>Paracoccaceae</taxon>
        <taxon>Polymorphum</taxon>
    </lineage>
</organism>
<dbReference type="EMBL" id="CP002568">
    <property type="protein sequence ID" value="ADZ72061.1"/>
    <property type="molecule type" value="Genomic_DNA"/>
</dbReference>
<name>F2J200_POLGS</name>
<reference evidence="2 3" key="1">
    <citation type="journal article" date="2011" name="J. Bacteriol.">
        <title>Complete genome sequence of Polymorphum gilvum SL003B-26A1T, a crude oil-degrading bacterium from oil-polluted saline soil.</title>
        <authorList>
            <person name="Li S.G."/>
            <person name="Tang Y.Q."/>
            <person name="Nie Y."/>
            <person name="Cai M."/>
            <person name="Wu X.L."/>
        </authorList>
    </citation>
    <scope>NUCLEOTIDE SEQUENCE [LARGE SCALE GENOMIC DNA]</scope>
    <source>
        <strain evidence="3">LMG 25793 / CGMCC 1.9160 / SL003B-26A1</strain>
    </source>
</reference>
<dbReference type="AlphaFoldDB" id="F2J200"/>
<dbReference type="PATRIC" id="fig|991905.3.peg.3757"/>
<dbReference type="OrthoDB" id="7677739at2"/>
<evidence type="ECO:0000313" key="2">
    <source>
        <dbReference type="EMBL" id="ADZ72061.1"/>
    </source>
</evidence>
<evidence type="ECO:0000256" key="1">
    <source>
        <dbReference type="SAM" id="SignalP"/>
    </source>
</evidence>
<dbReference type="eggNOG" id="ENOG50338HV">
    <property type="taxonomic scope" value="Bacteria"/>
</dbReference>